<dbReference type="EMBL" id="CP023344">
    <property type="protein sequence ID" value="ATC65632.1"/>
    <property type="molecule type" value="Genomic_DNA"/>
</dbReference>
<dbReference type="Pfam" id="PF01915">
    <property type="entry name" value="Glyco_hydro_3_C"/>
    <property type="match status" value="1"/>
</dbReference>
<dbReference type="InterPro" id="IPR036962">
    <property type="entry name" value="Glyco_hydro_3_N_sf"/>
</dbReference>
<dbReference type="RefSeq" id="WP_096057261.1">
    <property type="nucleotide sequence ID" value="NZ_CP023344.1"/>
</dbReference>
<keyword evidence="11" id="KW-1185">Reference proteome</keyword>
<dbReference type="InterPro" id="IPR019800">
    <property type="entry name" value="Glyco_hydro_3_AS"/>
</dbReference>
<dbReference type="NCBIfam" id="NF011678">
    <property type="entry name" value="PRK15098.1"/>
    <property type="match status" value="1"/>
</dbReference>
<evidence type="ECO:0000259" key="9">
    <source>
        <dbReference type="SMART" id="SM01217"/>
    </source>
</evidence>
<evidence type="ECO:0000256" key="6">
    <source>
        <dbReference type="ARBA" id="ARBA00023295"/>
    </source>
</evidence>
<dbReference type="PRINTS" id="PR00133">
    <property type="entry name" value="GLHYDRLASE3"/>
</dbReference>
<name>A0A290QN17_9BACT</name>
<dbReference type="AlphaFoldDB" id="A0A290QN17"/>
<organism evidence="10 11">
    <name type="scientific">Nibricoccus aquaticus</name>
    <dbReference type="NCBI Taxonomy" id="2576891"/>
    <lineage>
        <taxon>Bacteria</taxon>
        <taxon>Pseudomonadati</taxon>
        <taxon>Verrucomicrobiota</taxon>
        <taxon>Opitutia</taxon>
        <taxon>Opitutales</taxon>
        <taxon>Opitutaceae</taxon>
        <taxon>Nibricoccus</taxon>
    </lineage>
</organism>
<protein>
    <recommendedName>
        <fullName evidence="3">beta-glucosidase</fullName>
        <ecNumber evidence="3">3.2.1.21</ecNumber>
    </recommendedName>
</protein>
<keyword evidence="5 7" id="KW-0378">Hydrolase</keyword>
<evidence type="ECO:0000313" key="10">
    <source>
        <dbReference type="EMBL" id="ATC65632.1"/>
    </source>
</evidence>
<evidence type="ECO:0000256" key="8">
    <source>
        <dbReference type="SAM" id="SignalP"/>
    </source>
</evidence>
<proteinExistence type="inferred from homology"/>
<evidence type="ECO:0000256" key="1">
    <source>
        <dbReference type="ARBA" id="ARBA00000448"/>
    </source>
</evidence>
<feature type="domain" description="Fibronectin type III-like" evidence="9">
    <location>
        <begin position="671"/>
        <end position="740"/>
    </location>
</feature>
<reference evidence="10 11" key="1">
    <citation type="submission" date="2017-09" db="EMBL/GenBank/DDBJ databases">
        <title>Complete genome sequence of Verrucomicrobial strain HZ-65, isolated from freshwater.</title>
        <authorList>
            <person name="Choi A."/>
        </authorList>
    </citation>
    <scope>NUCLEOTIDE SEQUENCE [LARGE SCALE GENOMIC DNA]</scope>
    <source>
        <strain evidence="10 11">HZ-65</strain>
    </source>
</reference>
<evidence type="ECO:0000256" key="3">
    <source>
        <dbReference type="ARBA" id="ARBA00012744"/>
    </source>
</evidence>
<dbReference type="PANTHER" id="PTHR30620">
    <property type="entry name" value="PERIPLASMIC BETA-GLUCOSIDASE-RELATED"/>
    <property type="match status" value="1"/>
</dbReference>
<feature type="signal peptide" evidence="8">
    <location>
        <begin position="1"/>
        <end position="23"/>
    </location>
</feature>
<dbReference type="InterPro" id="IPR001764">
    <property type="entry name" value="Glyco_hydro_3_N"/>
</dbReference>
<dbReference type="InterPro" id="IPR017853">
    <property type="entry name" value="GH"/>
</dbReference>
<dbReference type="InterPro" id="IPR013783">
    <property type="entry name" value="Ig-like_fold"/>
</dbReference>
<dbReference type="Pfam" id="PF14310">
    <property type="entry name" value="Fn3-like"/>
    <property type="match status" value="1"/>
</dbReference>
<dbReference type="FunFam" id="3.20.20.300:FF:000005">
    <property type="entry name" value="Periplasmic beta-glucosidase"/>
    <property type="match status" value="1"/>
</dbReference>
<evidence type="ECO:0000256" key="4">
    <source>
        <dbReference type="ARBA" id="ARBA00022729"/>
    </source>
</evidence>
<evidence type="ECO:0000256" key="2">
    <source>
        <dbReference type="ARBA" id="ARBA00005336"/>
    </source>
</evidence>
<comment type="catalytic activity">
    <reaction evidence="1">
        <text>Hydrolysis of terminal, non-reducing beta-D-glucosyl residues with release of beta-D-glucose.</text>
        <dbReference type="EC" id="3.2.1.21"/>
    </reaction>
</comment>
<evidence type="ECO:0000256" key="7">
    <source>
        <dbReference type="RuleBase" id="RU361161"/>
    </source>
</evidence>
<comment type="similarity">
    <text evidence="2 7">Belongs to the glycosyl hydrolase 3 family.</text>
</comment>
<dbReference type="SMART" id="SM01217">
    <property type="entry name" value="Fn3_like"/>
    <property type="match status" value="1"/>
</dbReference>
<dbReference type="InterPro" id="IPR036881">
    <property type="entry name" value="Glyco_hydro_3_C_sf"/>
</dbReference>
<keyword evidence="4 8" id="KW-0732">Signal</keyword>
<dbReference type="InterPro" id="IPR051915">
    <property type="entry name" value="Cellulose_Degrad_GH3"/>
</dbReference>
<dbReference type="EC" id="3.2.1.21" evidence="3"/>
<dbReference type="Gene3D" id="3.40.50.1700">
    <property type="entry name" value="Glycoside hydrolase family 3 C-terminal domain"/>
    <property type="match status" value="1"/>
</dbReference>
<dbReference type="Gene3D" id="3.20.20.300">
    <property type="entry name" value="Glycoside hydrolase, family 3, N-terminal domain"/>
    <property type="match status" value="1"/>
</dbReference>
<evidence type="ECO:0000256" key="5">
    <source>
        <dbReference type="ARBA" id="ARBA00022801"/>
    </source>
</evidence>
<dbReference type="PROSITE" id="PS00775">
    <property type="entry name" value="GLYCOSYL_HYDROL_F3"/>
    <property type="match status" value="1"/>
</dbReference>
<feature type="chain" id="PRO_5013239485" description="beta-glucosidase" evidence="8">
    <location>
        <begin position="24"/>
        <end position="750"/>
    </location>
</feature>
<accession>A0A290QN17</accession>
<dbReference type="SUPFAM" id="SSF51445">
    <property type="entry name" value="(Trans)glycosidases"/>
    <property type="match status" value="1"/>
</dbReference>
<dbReference type="Pfam" id="PF00933">
    <property type="entry name" value="Glyco_hydro_3"/>
    <property type="match status" value="1"/>
</dbReference>
<dbReference type="OrthoDB" id="9805821at2"/>
<dbReference type="InterPro" id="IPR026891">
    <property type="entry name" value="Fn3-like"/>
</dbReference>
<sequence length="750" mass="81074">MRTRFLASVACLSLVANPQISLAAPPAGPALDAAVEELLGRMTLAEKLGQMSQASRQPYADHLRDTKELVRQGALGSILNATTRDQVEEFQRIAVEESRLKIPLLFGLDVIHGYRTLFPIPLAQSCSWNPDLVQKAARIAAVEATAEGIRWTFAPMLDLTRDARWGRIAETVGEDPLLASRMGAAMVRGFQGDDLSLPTSMAACGKHFVGYGAAEAGRDYNTTLIPDTELRNAYLPAFKAAKDAGVLTYMSAFNDLNGVPTSANPRVLRKILRDEWAFNGFVVSDWTSVDELIPHGFAADGRQAAQRAIAGGVDMEMVSPHYRTFGADLIAKNELPLAFIDDSVRRILRVKFQLGLFDHPFTAKETPRTSKNPLSAEHLAVARELATQSIVLLKNDRGLLPLSSATKSIAVIGPLADSGDDMRGCWFCESSPGDTITPLAALKETLGPRAQILHAPGTKRDIDDSTDAFAAAVKAAKKADVVILCLGEGRDLAGEARSRAFLNLPGTQEKLFDAIAATGKPIVLVIFAGRPLVFPAQFAKARAVFYAWHPGTMAGPALADLLLGTANPSAKLTVSFPRTVGQIPIYYNHRNTGRPPQKENVGIPMGTPQDPQGYYSKFIDVHSTPEFPFGHGLSYTTFAYSDLQVTAPSGTNGTLTVSAVIKNTGSRDGVEIAQLYTRDLIGQITRPVRELKGFERVPLKSGESRTITFNVPASELGFFNEDGRYIVEPGKFHVWVGGSSTATLIGEFEL</sequence>
<dbReference type="GO" id="GO:0009251">
    <property type="term" value="P:glucan catabolic process"/>
    <property type="evidence" value="ECO:0007669"/>
    <property type="project" value="TreeGrafter"/>
</dbReference>
<gene>
    <name evidence="10" type="ORF">CMV30_17715</name>
</gene>
<dbReference type="Proteomes" id="UP000217265">
    <property type="component" value="Chromosome"/>
</dbReference>
<evidence type="ECO:0000313" key="11">
    <source>
        <dbReference type="Proteomes" id="UP000217265"/>
    </source>
</evidence>
<dbReference type="PANTHER" id="PTHR30620:SF16">
    <property type="entry name" value="LYSOSOMAL BETA GLUCOSIDASE"/>
    <property type="match status" value="1"/>
</dbReference>
<dbReference type="Gene3D" id="2.60.40.10">
    <property type="entry name" value="Immunoglobulins"/>
    <property type="match status" value="1"/>
</dbReference>
<dbReference type="KEGG" id="vbh:CMV30_17715"/>
<dbReference type="GO" id="GO:0008422">
    <property type="term" value="F:beta-glucosidase activity"/>
    <property type="evidence" value="ECO:0007669"/>
    <property type="project" value="UniProtKB-EC"/>
</dbReference>
<dbReference type="FunFam" id="2.60.40.10:FF:000495">
    <property type="entry name" value="Periplasmic beta-glucosidase"/>
    <property type="match status" value="1"/>
</dbReference>
<keyword evidence="6 7" id="KW-0326">Glycosidase</keyword>
<dbReference type="SUPFAM" id="SSF52279">
    <property type="entry name" value="Beta-D-glucan exohydrolase, C-terminal domain"/>
    <property type="match status" value="1"/>
</dbReference>
<dbReference type="InterPro" id="IPR002772">
    <property type="entry name" value="Glyco_hydro_3_C"/>
</dbReference>